<protein>
    <submittedName>
        <fullName evidence="3">Universal stress protein</fullName>
    </submittedName>
</protein>
<dbReference type="RefSeq" id="WP_065319016.1">
    <property type="nucleotide sequence ID" value="NZ_CP017477.1"/>
</dbReference>
<keyword evidence="4" id="KW-1185">Reference proteome</keyword>
<proteinExistence type="inferred from homology"/>
<name>A0A1B8TX25_9FLAO</name>
<accession>A0A1B8TX25</accession>
<gene>
    <name evidence="3" type="ORF">LPB3_07700</name>
</gene>
<dbReference type="InterPro" id="IPR006016">
    <property type="entry name" value="UspA"/>
</dbReference>
<dbReference type="Pfam" id="PF00582">
    <property type="entry name" value="Usp"/>
    <property type="match status" value="1"/>
</dbReference>
<feature type="domain" description="UspA" evidence="2">
    <location>
        <begin position="1"/>
        <end position="140"/>
    </location>
</feature>
<evidence type="ECO:0000259" key="2">
    <source>
        <dbReference type="Pfam" id="PF00582"/>
    </source>
</evidence>
<evidence type="ECO:0000256" key="1">
    <source>
        <dbReference type="ARBA" id="ARBA00008791"/>
    </source>
</evidence>
<dbReference type="CDD" id="cd00293">
    <property type="entry name" value="USP-like"/>
    <property type="match status" value="1"/>
</dbReference>
<reference evidence="4" key="1">
    <citation type="submission" date="2016-02" db="EMBL/GenBank/DDBJ databases">
        <authorList>
            <person name="Shin S.-K."/>
            <person name="Yi H."/>
            <person name="Kim E."/>
        </authorList>
    </citation>
    <scope>NUCLEOTIDE SEQUENCE [LARGE SCALE GENOMIC DNA]</scope>
    <source>
        <strain evidence="4">LPB0003</strain>
    </source>
</reference>
<dbReference type="OrthoDB" id="9788959at2"/>
<dbReference type="PANTHER" id="PTHR46268">
    <property type="entry name" value="STRESS RESPONSE PROTEIN NHAX"/>
    <property type="match status" value="1"/>
</dbReference>
<dbReference type="SUPFAM" id="SSF52402">
    <property type="entry name" value="Adenine nucleotide alpha hydrolases-like"/>
    <property type="match status" value="2"/>
</dbReference>
<dbReference type="Gene3D" id="3.40.50.12370">
    <property type="match status" value="1"/>
</dbReference>
<dbReference type="EMBL" id="LSFM01000022">
    <property type="protein sequence ID" value="OBY64266.1"/>
    <property type="molecule type" value="Genomic_DNA"/>
</dbReference>
<dbReference type="PRINTS" id="PR01438">
    <property type="entry name" value="UNVRSLSTRESS"/>
</dbReference>
<organism evidence="3 4">
    <name type="scientific">Polaribacter vadi</name>
    <dbReference type="NCBI Taxonomy" id="1774273"/>
    <lineage>
        <taxon>Bacteria</taxon>
        <taxon>Pseudomonadati</taxon>
        <taxon>Bacteroidota</taxon>
        <taxon>Flavobacteriia</taxon>
        <taxon>Flavobacteriales</taxon>
        <taxon>Flavobacteriaceae</taxon>
    </lineage>
</organism>
<evidence type="ECO:0000313" key="4">
    <source>
        <dbReference type="Proteomes" id="UP000092584"/>
    </source>
</evidence>
<dbReference type="KEGG" id="pob:LPB03_04795"/>
<sequence>MQKKILLPTDFSDNAWNAIIYALKLYANETCDFYLLNSIKIKGSTMSNFSSKLSNTIRKSAFKDMLELKQMIERVNANANHNFEILVSNADLKDALETAIKKHTIQLIIMGTKGASGAKEFFFGSNTVNVINKVRLCPILTIPDQFDFVEPKKIAFSTDFNRLYKEEELAPLKEVTDLYNSEINIVHLNNEEHLNEVQEYNSKILENDLKDYNHHFFWIPNYGKKANDINDFIKEQNINMLAMVNYKHSFIEKITKEPVIKTIGFQPFIPFLVIPE</sequence>
<dbReference type="AlphaFoldDB" id="A0A1B8TX25"/>
<dbReference type="STRING" id="1774273.LPB03_04795"/>
<dbReference type="PANTHER" id="PTHR46268:SF6">
    <property type="entry name" value="UNIVERSAL STRESS PROTEIN UP12"/>
    <property type="match status" value="1"/>
</dbReference>
<dbReference type="InterPro" id="IPR006015">
    <property type="entry name" value="Universal_stress_UspA"/>
</dbReference>
<comment type="similarity">
    <text evidence="1">Belongs to the universal stress protein A family.</text>
</comment>
<comment type="caution">
    <text evidence="3">The sequence shown here is derived from an EMBL/GenBank/DDBJ whole genome shotgun (WGS) entry which is preliminary data.</text>
</comment>
<evidence type="ECO:0000313" key="3">
    <source>
        <dbReference type="EMBL" id="OBY64266.1"/>
    </source>
</evidence>
<dbReference type="Proteomes" id="UP000092584">
    <property type="component" value="Unassembled WGS sequence"/>
</dbReference>